<gene>
    <name evidence="3" type="ORF">NQ318_012773</name>
</gene>
<feature type="region of interest" description="Disordered" evidence="1">
    <location>
        <begin position="47"/>
        <end position="78"/>
    </location>
</feature>
<feature type="compositionally biased region" description="Basic and acidic residues" evidence="1">
    <location>
        <begin position="69"/>
        <end position="78"/>
    </location>
</feature>
<name>A0AAV8YHF2_9CUCU</name>
<evidence type="ECO:0000313" key="3">
    <source>
        <dbReference type="EMBL" id="KAJ8950693.1"/>
    </source>
</evidence>
<dbReference type="InterPro" id="IPR037201">
    <property type="entry name" value="CacyBP_N"/>
</dbReference>
<protein>
    <recommendedName>
        <fullName evidence="2">Siah interacting protein N-terminal domain-containing protein</fullName>
    </recommendedName>
</protein>
<feature type="domain" description="Siah interacting protein N-terminal" evidence="2">
    <location>
        <begin position="4"/>
        <end position="52"/>
    </location>
</feature>
<feature type="compositionally biased region" description="Polar residues" evidence="1">
    <location>
        <begin position="57"/>
        <end position="68"/>
    </location>
</feature>
<accession>A0AAV8YHF2</accession>
<dbReference type="InterPro" id="IPR015120">
    <property type="entry name" value="Siah-Interact_N"/>
</dbReference>
<keyword evidence="4" id="KW-1185">Reference proteome</keyword>
<comment type="caution">
    <text evidence="3">The sequence shown here is derived from an EMBL/GenBank/DDBJ whole genome shotgun (WGS) entry which is preliminary data.</text>
</comment>
<evidence type="ECO:0000259" key="2">
    <source>
        <dbReference type="Pfam" id="PF09032"/>
    </source>
</evidence>
<evidence type="ECO:0000313" key="4">
    <source>
        <dbReference type="Proteomes" id="UP001162162"/>
    </source>
</evidence>
<proteinExistence type="predicted"/>
<reference evidence="3" key="1">
    <citation type="journal article" date="2023" name="Insect Mol. Biol.">
        <title>Genome sequencing provides insights into the evolution of gene families encoding plant cell wall-degrading enzymes in longhorned beetles.</title>
        <authorList>
            <person name="Shin N.R."/>
            <person name="Okamura Y."/>
            <person name="Kirsch R."/>
            <person name="Pauchet Y."/>
        </authorList>
    </citation>
    <scope>NUCLEOTIDE SEQUENCE</scope>
    <source>
        <strain evidence="3">AMC_N1</strain>
    </source>
</reference>
<sequence>MANKIEELKMDIAELEVLEKQAVRQKNKDVLSIEIRKLLSELARLEEQTRTNREGPTVSSGTSQTSLNKRSEYHLALP</sequence>
<dbReference type="EMBL" id="JAPWTK010000096">
    <property type="protein sequence ID" value="KAJ8950693.1"/>
    <property type="molecule type" value="Genomic_DNA"/>
</dbReference>
<organism evidence="3 4">
    <name type="scientific">Aromia moschata</name>
    <dbReference type="NCBI Taxonomy" id="1265417"/>
    <lineage>
        <taxon>Eukaryota</taxon>
        <taxon>Metazoa</taxon>
        <taxon>Ecdysozoa</taxon>
        <taxon>Arthropoda</taxon>
        <taxon>Hexapoda</taxon>
        <taxon>Insecta</taxon>
        <taxon>Pterygota</taxon>
        <taxon>Neoptera</taxon>
        <taxon>Endopterygota</taxon>
        <taxon>Coleoptera</taxon>
        <taxon>Polyphaga</taxon>
        <taxon>Cucujiformia</taxon>
        <taxon>Chrysomeloidea</taxon>
        <taxon>Cerambycidae</taxon>
        <taxon>Cerambycinae</taxon>
        <taxon>Callichromatini</taxon>
        <taxon>Aromia</taxon>
    </lineage>
</organism>
<dbReference type="Proteomes" id="UP001162162">
    <property type="component" value="Unassembled WGS sequence"/>
</dbReference>
<dbReference type="SUPFAM" id="SSF140106">
    <property type="entry name" value="Calcyclin-binding protein-like"/>
    <property type="match status" value="1"/>
</dbReference>
<dbReference type="AlphaFoldDB" id="A0AAV8YHF2"/>
<dbReference type="Pfam" id="PF09032">
    <property type="entry name" value="Siah-Interact_N"/>
    <property type="match status" value="1"/>
</dbReference>
<evidence type="ECO:0000256" key="1">
    <source>
        <dbReference type="SAM" id="MobiDB-lite"/>
    </source>
</evidence>
<dbReference type="Gene3D" id="4.10.860.10">
    <property type="entry name" value="UVR domain"/>
    <property type="match status" value="1"/>
</dbReference>